<dbReference type="AlphaFoldDB" id="A0A2K1X382"/>
<evidence type="ECO:0000313" key="3">
    <source>
        <dbReference type="Proteomes" id="UP000006729"/>
    </source>
</evidence>
<protein>
    <submittedName>
        <fullName evidence="2">Uncharacterized protein</fullName>
    </submittedName>
</protein>
<feature type="region of interest" description="Disordered" evidence="1">
    <location>
        <begin position="191"/>
        <end position="210"/>
    </location>
</feature>
<dbReference type="EMBL" id="CM009306">
    <property type="protein sequence ID" value="PNS95245.1"/>
    <property type="molecule type" value="Genomic_DNA"/>
</dbReference>
<gene>
    <name evidence="2" type="ORF">POPTR_017G045300</name>
</gene>
<organism evidence="2 3">
    <name type="scientific">Populus trichocarpa</name>
    <name type="common">Western balsam poplar</name>
    <name type="synonym">Populus balsamifera subsp. trichocarpa</name>
    <dbReference type="NCBI Taxonomy" id="3694"/>
    <lineage>
        <taxon>Eukaryota</taxon>
        <taxon>Viridiplantae</taxon>
        <taxon>Streptophyta</taxon>
        <taxon>Embryophyta</taxon>
        <taxon>Tracheophyta</taxon>
        <taxon>Spermatophyta</taxon>
        <taxon>Magnoliopsida</taxon>
        <taxon>eudicotyledons</taxon>
        <taxon>Gunneridae</taxon>
        <taxon>Pentapetalae</taxon>
        <taxon>rosids</taxon>
        <taxon>fabids</taxon>
        <taxon>Malpighiales</taxon>
        <taxon>Salicaceae</taxon>
        <taxon>Saliceae</taxon>
        <taxon>Populus</taxon>
    </lineage>
</organism>
<dbReference type="Proteomes" id="UP000006729">
    <property type="component" value="Chromosome 17"/>
</dbReference>
<accession>A0A2K1X382</accession>
<reference evidence="2 3" key="1">
    <citation type="journal article" date="2006" name="Science">
        <title>The genome of black cottonwood, Populus trichocarpa (Torr. &amp; Gray).</title>
        <authorList>
            <person name="Tuskan G.A."/>
            <person name="Difazio S."/>
            <person name="Jansson S."/>
            <person name="Bohlmann J."/>
            <person name="Grigoriev I."/>
            <person name="Hellsten U."/>
            <person name="Putnam N."/>
            <person name="Ralph S."/>
            <person name="Rombauts S."/>
            <person name="Salamov A."/>
            <person name="Schein J."/>
            <person name="Sterck L."/>
            <person name="Aerts A."/>
            <person name="Bhalerao R.R."/>
            <person name="Bhalerao R.P."/>
            <person name="Blaudez D."/>
            <person name="Boerjan W."/>
            <person name="Brun A."/>
            <person name="Brunner A."/>
            <person name="Busov V."/>
            <person name="Campbell M."/>
            <person name="Carlson J."/>
            <person name="Chalot M."/>
            <person name="Chapman J."/>
            <person name="Chen G.L."/>
            <person name="Cooper D."/>
            <person name="Coutinho P.M."/>
            <person name="Couturier J."/>
            <person name="Covert S."/>
            <person name="Cronk Q."/>
            <person name="Cunningham R."/>
            <person name="Davis J."/>
            <person name="Degroeve S."/>
            <person name="Dejardin A."/>
            <person name="Depamphilis C."/>
            <person name="Detter J."/>
            <person name="Dirks B."/>
            <person name="Dubchak I."/>
            <person name="Duplessis S."/>
            <person name="Ehlting J."/>
            <person name="Ellis B."/>
            <person name="Gendler K."/>
            <person name="Goodstein D."/>
            <person name="Gribskov M."/>
            <person name="Grimwood J."/>
            <person name="Groover A."/>
            <person name="Gunter L."/>
            <person name="Hamberger B."/>
            <person name="Heinze B."/>
            <person name="Helariutta Y."/>
            <person name="Henrissat B."/>
            <person name="Holligan D."/>
            <person name="Holt R."/>
            <person name="Huang W."/>
            <person name="Islam-Faridi N."/>
            <person name="Jones S."/>
            <person name="Jones-Rhoades M."/>
            <person name="Jorgensen R."/>
            <person name="Joshi C."/>
            <person name="Kangasjarvi J."/>
            <person name="Karlsson J."/>
            <person name="Kelleher C."/>
            <person name="Kirkpatrick R."/>
            <person name="Kirst M."/>
            <person name="Kohler A."/>
            <person name="Kalluri U."/>
            <person name="Larimer F."/>
            <person name="Leebens-Mack J."/>
            <person name="Leple J.C."/>
            <person name="Locascio P."/>
            <person name="Lou Y."/>
            <person name="Lucas S."/>
            <person name="Martin F."/>
            <person name="Montanini B."/>
            <person name="Napoli C."/>
            <person name="Nelson D.R."/>
            <person name="Nelson C."/>
            <person name="Nieminen K."/>
            <person name="Nilsson O."/>
            <person name="Pereda V."/>
            <person name="Peter G."/>
            <person name="Philippe R."/>
            <person name="Pilate G."/>
            <person name="Poliakov A."/>
            <person name="Razumovskaya J."/>
            <person name="Richardson P."/>
            <person name="Rinaldi C."/>
            <person name="Ritland K."/>
            <person name="Rouze P."/>
            <person name="Ryaboy D."/>
            <person name="Schmutz J."/>
            <person name="Schrader J."/>
            <person name="Segerman B."/>
            <person name="Shin H."/>
            <person name="Siddiqui A."/>
            <person name="Sterky F."/>
            <person name="Terry A."/>
            <person name="Tsai C.J."/>
            <person name="Uberbacher E."/>
            <person name="Unneberg P."/>
            <person name="Vahala J."/>
            <person name="Wall K."/>
            <person name="Wessler S."/>
            <person name="Yang G."/>
            <person name="Yin T."/>
            <person name="Douglas C."/>
            <person name="Marra M."/>
            <person name="Sandberg G."/>
            <person name="Van de Peer Y."/>
            <person name="Rokhsar D."/>
        </authorList>
    </citation>
    <scope>NUCLEOTIDE SEQUENCE [LARGE SCALE GENOMIC DNA]</scope>
    <source>
        <strain evidence="3">cv. Nisqually</strain>
    </source>
</reference>
<keyword evidence="3" id="KW-1185">Reference proteome</keyword>
<proteinExistence type="predicted"/>
<evidence type="ECO:0000313" key="2">
    <source>
        <dbReference type="EMBL" id="PNS95245.1"/>
    </source>
</evidence>
<dbReference type="InParanoid" id="A0A2K1X382"/>
<name>A0A2K1X382_POPTR</name>
<evidence type="ECO:0000256" key="1">
    <source>
        <dbReference type="SAM" id="MobiDB-lite"/>
    </source>
</evidence>
<sequence>MVVEFFKLMLLIRTCCRREFGPPKWLMRGSNHEDHMASWHIASALEGFEATEATKPARKLAATWVPIPSLIKPFSKIISFAWSYDASCDAVTIIARLTRHPPALTFDLRHRQHSCNFCADQSGDVHQPAYGPSLHQQGYQQQPRQHRRLVQPRSYVQVAWPIRVVEYKVWRRMVAETPEKRAAAPSDWMIRTPMERGPTRGGGGSSKVAGKEMLAVELNVKAGR</sequence>